<comment type="caution">
    <text evidence="6">The sequence shown here is derived from an EMBL/GenBank/DDBJ whole genome shotgun (WGS) entry which is preliminary data.</text>
</comment>
<keyword evidence="4" id="KW-0804">Transcription</keyword>
<evidence type="ECO:0000259" key="5">
    <source>
        <dbReference type="PROSITE" id="PS50931"/>
    </source>
</evidence>
<dbReference type="Gene3D" id="3.40.190.290">
    <property type="match status" value="1"/>
</dbReference>
<evidence type="ECO:0000256" key="2">
    <source>
        <dbReference type="ARBA" id="ARBA00023015"/>
    </source>
</evidence>
<sequence length="298" mass="34576">MIKSIKGEIAMNFRDLEIIKTLDDEKNITSAATKLYVSQPSLSYKINTIEQELGVSLIIRTKKGIRFTPQGDYLVDYAKKTLNGFNEMKDNLHSIDNENEGVIRLGVSHNLARYDLPELLSSFTNDFHKIQFKIITSWSQSIYKLIASDEVSLAIVRGDVPWKGYKILLDQEPICIISKDEIDIEKLPSKSRIAFKTDIGLQNTIDKWWKESYNEPPNEAMLIDNLESCLKLVEKGMGYAIAPNIGIREHENLNIVPIKNKKNEMVYRDTWLLYREEVDYPLMQKFIRHIKAYYKYND</sequence>
<dbReference type="InterPro" id="IPR005119">
    <property type="entry name" value="LysR_subst-bd"/>
</dbReference>
<keyword evidence="3" id="KW-0238">DNA-binding</keyword>
<dbReference type="InterPro" id="IPR036390">
    <property type="entry name" value="WH_DNA-bd_sf"/>
</dbReference>
<dbReference type="InterPro" id="IPR036388">
    <property type="entry name" value="WH-like_DNA-bd_sf"/>
</dbReference>
<dbReference type="SUPFAM" id="SSF53850">
    <property type="entry name" value="Periplasmic binding protein-like II"/>
    <property type="match status" value="1"/>
</dbReference>
<reference evidence="6 7" key="1">
    <citation type="journal article" date="2016" name="Front. Microbiol.">
        <title>Comprehensive Phylogenetic Analysis of Bovine Non-aureus Staphylococci Species Based on Whole-Genome Sequencing.</title>
        <authorList>
            <person name="Naushad S."/>
            <person name="Barkema H.W."/>
            <person name="Luby C."/>
            <person name="Condas L.A."/>
            <person name="Nobrega D.B."/>
            <person name="Carson D.A."/>
            <person name="De Buck J."/>
        </authorList>
    </citation>
    <scope>NUCLEOTIDE SEQUENCE [LARGE SCALE GENOMIC DNA]</scope>
    <source>
        <strain evidence="6 7">SNUC 1084</strain>
    </source>
</reference>
<accession>A0ABX5IJ08</accession>
<evidence type="ECO:0000313" key="7">
    <source>
        <dbReference type="Proteomes" id="UP000240859"/>
    </source>
</evidence>
<evidence type="ECO:0000256" key="3">
    <source>
        <dbReference type="ARBA" id="ARBA00023125"/>
    </source>
</evidence>
<dbReference type="Proteomes" id="UP000240859">
    <property type="component" value="Unassembled WGS sequence"/>
</dbReference>
<dbReference type="PRINTS" id="PR00039">
    <property type="entry name" value="HTHLYSR"/>
</dbReference>
<dbReference type="Gene3D" id="1.10.10.10">
    <property type="entry name" value="Winged helix-like DNA-binding domain superfamily/Winged helix DNA-binding domain"/>
    <property type="match status" value="1"/>
</dbReference>
<dbReference type="Pfam" id="PF00126">
    <property type="entry name" value="HTH_1"/>
    <property type="match status" value="1"/>
</dbReference>
<dbReference type="SUPFAM" id="SSF46785">
    <property type="entry name" value="Winged helix' DNA-binding domain"/>
    <property type="match status" value="1"/>
</dbReference>
<organism evidence="6 7">
    <name type="scientific">Staphylococcus succinus</name>
    <dbReference type="NCBI Taxonomy" id="61015"/>
    <lineage>
        <taxon>Bacteria</taxon>
        <taxon>Bacillati</taxon>
        <taxon>Bacillota</taxon>
        <taxon>Bacilli</taxon>
        <taxon>Bacillales</taxon>
        <taxon>Staphylococcaceae</taxon>
        <taxon>Staphylococcus</taxon>
    </lineage>
</organism>
<dbReference type="PANTHER" id="PTHR30126">
    <property type="entry name" value="HTH-TYPE TRANSCRIPTIONAL REGULATOR"/>
    <property type="match status" value="1"/>
</dbReference>
<evidence type="ECO:0000313" key="6">
    <source>
        <dbReference type="EMBL" id="PTI66073.1"/>
    </source>
</evidence>
<evidence type="ECO:0000256" key="1">
    <source>
        <dbReference type="ARBA" id="ARBA00009437"/>
    </source>
</evidence>
<dbReference type="PROSITE" id="PS50931">
    <property type="entry name" value="HTH_LYSR"/>
    <property type="match status" value="1"/>
</dbReference>
<dbReference type="InterPro" id="IPR000847">
    <property type="entry name" value="LysR_HTH_N"/>
</dbReference>
<name>A0ABX5IJ08_9STAP</name>
<dbReference type="Pfam" id="PF03466">
    <property type="entry name" value="LysR_substrate"/>
    <property type="match status" value="1"/>
</dbReference>
<gene>
    <name evidence="6" type="ORF">BU057_12600</name>
</gene>
<proteinExistence type="inferred from homology"/>
<comment type="similarity">
    <text evidence="1">Belongs to the LysR transcriptional regulatory family.</text>
</comment>
<feature type="domain" description="HTH lysR-type" evidence="5">
    <location>
        <begin position="11"/>
        <end position="68"/>
    </location>
</feature>
<keyword evidence="7" id="KW-1185">Reference proteome</keyword>
<evidence type="ECO:0000256" key="4">
    <source>
        <dbReference type="ARBA" id="ARBA00023163"/>
    </source>
</evidence>
<keyword evidence="2" id="KW-0805">Transcription regulation</keyword>
<protein>
    <submittedName>
        <fullName evidence="6">LysR family transcriptional regulator</fullName>
    </submittedName>
</protein>
<dbReference type="EMBL" id="PZFR01000135">
    <property type="protein sequence ID" value="PTI66073.1"/>
    <property type="molecule type" value="Genomic_DNA"/>
</dbReference>
<dbReference type="CDD" id="cd05466">
    <property type="entry name" value="PBP2_LTTR_substrate"/>
    <property type="match status" value="1"/>
</dbReference>
<dbReference type="PANTHER" id="PTHR30126:SF78">
    <property type="entry name" value="HTH LYSR-TYPE DOMAIN-CONTAINING PROTEIN"/>
    <property type="match status" value="1"/>
</dbReference>